<name>S6AKS7_SULDS</name>
<evidence type="ECO:0000256" key="1">
    <source>
        <dbReference type="SAM" id="MobiDB-lite"/>
    </source>
</evidence>
<feature type="chain" id="PRO_5004535660" description="Lcl C-terminal domain-containing protein" evidence="2">
    <location>
        <begin position="20"/>
        <end position="459"/>
    </location>
</feature>
<feature type="signal peptide" evidence="2">
    <location>
        <begin position="1"/>
        <end position="19"/>
    </location>
</feature>
<feature type="domain" description="Lcl C-terminal" evidence="3">
    <location>
        <begin position="318"/>
        <end position="416"/>
    </location>
</feature>
<dbReference type="HOGENOM" id="CLU_040781_0_0_4"/>
<protein>
    <recommendedName>
        <fullName evidence="3">Lcl C-terminal domain-containing protein</fullName>
    </recommendedName>
</protein>
<dbReference type="OrthoDB" id="8555302at2"/>
<proteinExistence type="predicted"/>
<accession>S6AKS7</accession>
<gene>
    <name evidence="4" type="ORF">SCD_n01368</name>
</gene>
<reference evidence="4 5" key="1">
    <citation type="journal article" date="2012" name="Appl. Environ. Microbiol.">
        <title>Draft genome sequence of a psychrotolerant sulfur-oxidizing bacterium, Sulfuricella denitrificans skB26, and proteomic insights into cold adaptation.</title>
        <authorList>
            <person name="Watanabe T."/>
            <person name="Kojima H."/>
            <person name="Fukui M."/>
        </authorList>
    </citation>
    <scope>NUCLEOTIDE SEQUENCE [LARGE SCALE GENOMIC DNA]</scope>
    <source>
        <strain evidence="5">skB26</strain>
    </source>
</reference>
<dbReference type="PANTHER" id="PTHR35812">
    <property type="entry name" value="LIPOPROTEIN"/>
    <property type="match status" value="1"/>
</dbReference>
<dbReference type="KEGG" id="sdr:SCD_n01368"/>
<evidence type="ECO:0000313" key="5">
    <source>
        <dbReference type="Proteomes" id="UP000015559"/>
    </source>
</evidence>
<keyword evidence="5" id="KW-1185">Reference proteome</keyword>
<feature type="region of interest" description="Disordered" evidence="1">
    <location>
        <begin position="74"/>
        <end position="98"/>
    </location>
</feature>
<evidence type="ECO:0000256" key="2">
    <source>
        <dbReference type="SAM" id="SignalP"/>
    </source>
</evidence>
<dbReference type="Proteomes" id="UP000015559">
    <property type="component" value="Chromosome"/>
</dbReference>
<dbReference type="Pfam" id="PF07603">
    <property type="entry name" value="Lcl_C"/>
    <property type="match status" value="2"/>
</dbReference>
<keyword evidence="2" id="KW-0732">Signal</keyword>
<feature type="domain" description="Lcl C-terminal" evidence="3">
    <location>
        <begin position="161"/>
        <end position="301"/>
    </location>
</feature>
<dbReference type="eggNOG" id="COG1262">
    <property type="taxonomic scope" value="Bacteria"/>
</dbReference>
<evidence type="ECO:0000259" key="3">
    <source>
        <dbReference type="Pfam" id="PF07603"/>
    </source>
</evidence>
<dbReference type="EMBL" id="AP013066">
    <property type="protein sequence ID" value="BAN35194.1"/>
    <property type="molecule type" value="Genomic_DNA"/>
</dbReference>
<dbReference type="PANTHER" id="PTHR35812:SF1">
    <property type="entry name" value="LIPOPROTEIN"/>
    <property type="match status" value="1"/>
</dbReference>
<sequence>MRTMALILFLISICSFAVAAPGELGAGHTPPPQATQACQGKSQGAACRFDTPRGILSGACRNVPNAFACVPDGGMQQRGNNARPAQNRPVGQGGPVSQPLPASAPIANTTSAKSRVVDTAQVYCFDDNGAVITCPQRGEKFFGQDAQFIGTQPAYRDNGDGTVSDLNTGLVWQKAHNAKRVGYSEARRDCEALVLGGKHDWRLPSLKELFSIADFSGSQGTGRFYLDSRYFNMAYPSATDDMGREASHHPEMMGQTWSSTLYTGNHMGRGVEAAFFFNFFDGHIKNAPTSGPFSLFHRCVRGAEYLGHNDFSNNKDGSVSDNATGLTWQQADDGKTRDWPEALRYCSTLNLAGKRYWRLPNVKELQSIVDYSRNDPAIDTRIFTQTDRNGWYWSSTTHGDNTRMASYVCFGKCTSSGGVDTHGAGAQRADPKTGNPTSYSSLGGQSDAVRIDNYVRCVR</sequence>
<evidence type="ECO:0000313" key="4">
    <source>
        <dbReference type="EMBL" id="BAN35194.1"/>
    </source>
</evidence>
<dbReference type="InterPro" id="IPR011460">
    <property type="entry name" value="Lcl_C"/>
</dbReference>
<feature type="region of interest" description="Disordered" evidence="1">
    <location>
        <begin position="422"/>
        <end position="442"/>
    </location>
</feature>
<organism evidence="4 5">
    <name type="scientific">Sulfuricella denitrificans (strain DSM 22764 / NBRC 105220 / skB26)</name>
    <dbReference type="NCBI Taxonomy" id="1163617"/>
    <lineage>
        <taxon>Bacteria</taxon>
        <taxon>Pseudomonadati</taxon>
        <taxon>Pseudomonadota</taxon>
        <taxon>Betaproteobacteria</taxon>
        <taxon>Nitrosomonadales</taxon>
        <taxon>Sulfuricellaceae</taxon>
        <taxon>Sulfuricella</taxon>
    </lineage>
</organism>
<dbReference type="AlphaFoldDB" id="S6AKS7"/>